<proteinExistence type="predicted"/>
<evidence type="ECO:0000313" key="3">
    <source>
        <dbReference type="Proteomes" id="UP000516421"/>
    </source>
</evidence>
<protein>
    <submittedName>
        <fullName evidence="2">Uncharacterized protein</fullName>
    </submittedName>
</protein>
<gene>
    <name evidence="2" type="ORF">IDM48_04410</name>
</gene>
<evidence type="ECO:0000256" key="1">
    <source>
        <dbReference type="SAM" id="Coils"/>
    </source>
</evidence>
<reference evidence="2 3" key="1">
    <citation type="submission" date="2020-09" db="EMBL/GenBank/DDBJ databases">
        <title>Investigation of environmental microbe.</title>
        <authorList>
            <person name="Ou Y."/>
            <person name="Kang Q."/>
        </authorList>
    </citation>
    <scope>NUCLEOTIDE SEQUENCE [LARGE SCALE GENOMIC DNA]</scope>
    <source>
        <strain evidence="2 3">KJZ-9</strain>
    </source>
</reference>
<accession>A0A7H2BLV5</accession>
<name>A0A7H2BLV5_9MICC</name>
<dbReference type="EMBL" id="CP061538">
    <property type="protein sequence ID" value="QNV40651.1"/>
    <property type="molecule type" value="Genomic_DNA"/>
</dbReference>
<evidence type="ECO:0000313" key="2">
    <source>
        <dbReference type="EMBL" id="QNV40651.1"/>
    </source>
</evidence>
<dbReference type="Proteomes" id="UP000516421">
    <property type="component" value="Chromosome"/>
</dbReference>
<keyword evidence="1" id="KW-0175">Coiled coil</keyword>
<dbReference type="RefSeq" id="WP_190618236.1">
    <property type="nucleotide sequence ID" value="NZ_CP061538.1"/>
</dbReference>
<keyword evidence="3" id="KW-1185">Reference proteome</keyword>
<dbReference type="KEGG" id="rama:IDM48_04410"/>
<sequence length="242" mass="26212">MTYCRHCGEPQDSVSLCGKCLIKVRDLCDRAGEALKDLEDEIAKTTAKAPTGSGGGGDKTVISFPALSAKDNLVLAVKALQSRAGADMTGKPSDLKAKAYGLQKPGKDTAGDPLHYLVNDLATDLRKALSIIDVRQEKELLGRCSCGELVKAWAGTEIAKCPQCGRQVSKGEASERLNSQVMDGLNGAWLKDADMVIALEQCEMPVSIKTIQSWVKRKHLVRDGQNRTCFNDAVHLAERTRR</sequence>
<organism evidence="2 3">
    <name type="scientific">Rothia amarae</name>
    <dbReference type="NCBI Taxonomy" id="169480"/>
    <lineage>
        <taxon>Bacteria</taxon>
        <taxon>Bacillati</taxon>
        <taxon>Actinomycetota</taxon>
        <taxon>Actinomycetes</taxon>
        <taxon>Micrococcales</taxon>
        <taxon>Micrococcaceae</taxon>
        <taxon>Rothia</taxon>
    </lineage>
</organism>
<dbReference type="AlphaFoldDB" id="A0A7H2BLV5"/>
<feature type="coiled-coil region" evidence="1">
    <location>
        <begin position="21"/>
        <end position="48"/>
    </location>
</feature>